<reference evidence="1" key="1">
    <citation type="submission" date="2022-10" db="EMBL/GenBank/DDBJ databases">
        <title>Tapping the CABI collections for fungal endophytes: first genome assemblies for Collariella, Neodidymelliopsis, Ascochyta clinopodiicola, Didymella pomorum, Didymosphaeria variabile, Neocosmospora piperis and Neocucurbitaria cava.</title>
        <authorList>
            <person name="Hill R."/>
        </authorList>
    </citation>
    <scope>NUCLEOTIDE SEQUENCE</scope>
    <source>
        <strain evidence="1">IMI 355082</strain>
    </source>
</reference>
<protein>
    <recommendedName>
        <fullName evidence="3">Amidoligase enzyme</fullName>
    </recommendedName>
</protein>
<gene>
    <name evidence="1" type="ORF">N0V93_002009</name>
</gene>
<accession>A0A9W9D1R9</accession>
<dbReference type="InterPro" id="IPR022025">
    <property type="entry name" value="Amidoligase_2"/>
</dbReference>
<evidence type="ECO:0000313" key="2">
    <source>
        <dbReference type="Proteomes" id="UP001140453"/>
    </source>
</evidence>
<evidence type="ECO:0008006" key="3">
    <source>
        <dbReference type="Google" id="ProtNLM"/>
    </source>
</evidence>
<dbReference type="PANTHER" id="PTHR36847:SF1">
    <property type="entry name" value="AMIDOLIGASE ENZYME"/>
    <property type="match status" value="1"/>
</dbReference>
<dbReference type="Pfam" id="PF12224">
    <property type="entry name" value="Amidoligase_2"/>
    <property type="match status" value="1"/>
</dbReference>
<dbReference type="PANTHER" id="PTHR36847">
    <property type="entry name" value="AMIDOLIGASE ENZYME"/>
    <property type="match status" value="1"/>
</dbReference>
<dbReference type="Proteomes" id="UP001140453">
    <property type="component" value="Unassembled WGS sequence"/>
</dbReference>
<organism evidence="1 2">
    <name type="scientific">Gnomoniopsis smithogilvyi</name>
    <dbReference type="NCBI Taxonomy" id="1191159"/>
    <lineage>
        <taxon>Eukaryota</taxon>
        <taxon>Fungi</taxon>
        <taxon>Dikarya</taxon>
        <taxon>Ascomycota</taxon>
        <taxon>Pezizomycotina</taxon>
        <taxon>Sordariomycetes</taxon>
        <taxon>Sordariomycetidae</taxon>
        <taxon>Diaporthales</taxon>
        <taxon>Gnomoniaceae</taxon>
        <taxon>Gnomoniopsis</taxon>
    </lineage>
</organism>
<dbReference type="OrthoDB" id="412402at2759"/>
<dbReference type="EMBL" id="JAPEVB010000001">
    <property type="protein sequence ID" value="KAJ4397772.1"/>
    <property type="molecule type" value="Genomic_DNA"/>
</dbReference>
<comment type="caution">
    <text evidence="1">The sequence shown here is derived from an EMBL/GenBank/DDBJ whole genome shotgun (WGS) entry which is preliminary data.</text>
</comment>
<keyword evidence="2" id="KW-1185">Reference proteome</keyword>
<sequence>MCPLHEVPFNSSGQIEPAGPVASEKLTVGIEFEFFIAHELEGGILQQDDVFPERWMLLQANQGYNPSEVVKRYIVRFLEDTVPIYSTHPLGRSMKYLKDKIAKFGIASLTDFPEYAMWQATTDLSLHPVRGEDPPGYDFTHNRMELISRVLAEDSLDEIELVYRRLRESMRVHVNSTCGLHVHVSVGHLSFLEIKKLVTVLCSFEPFLFHLVAPSRKYNAYCLPLTTTSRAYTDNTVGYEYQGDETIEKRGRDDENEEMDAWVPPSRGLSDVTRSAFRHIWNSTTVAHIRNELHHSQAPAFGSSQKPCAMLRGESSGIDIDGNSRPADMTLEFRHREATGDPVVDTRWLDLCVALVRSAQSSKDEFAELIRTAGNANVQLDSQPRPEAFAILLGALGLGAYVDFWQGTFQRYQDKLANPIEPAILPPLPKVP</sequence>
<dbReference type="AlphaFoldDB" id="A0A9W9D1R9"/>
<name>A0A9W9D1R9_9PEZI</name>
<proteinExistence type="predicted"/>
<evidence type="ECO:0000313" key="1">
    <source>
        <dbReference type="EMBL" id="KAJ4397772.1"/>
    </source>
</evidence>